<name>A0ACB9H4Z6_CICIN</name>
<accession>A0ACB9H4Z6</accession>
<proteinExistence type="predicted"/>
<organism evidence="1 2">
    <name type="scientific">Cichorium intybus</name>
    <name type="common">Chicory</name>
    <dbReference type="NCBI Taxonomy" id="13427"/>
    <lineage>
        <taxon>Eukaryota</taxon>
        <taxon>Viridiplantae</taxon>
        <taxon>Streptophyta</taxon>
        <taxon>Embryophyta</taxon>
        <taxon>Tracheophyta</taxon>
        <taxon>Spermatophyta</taxon>
        <taxon>Magnoliopsida</taxon>
        <taxon>eudicotyledons</taxon>
        <taxon>Gunneridae</taxon>
        <taxon>Pentapetalae</taxon>
        <taxon>asterids</taxon>
        <taxon>campanulids</taxon>
        <taxon>Asterales</taxon>
        <taxon>Asteraceae</taxon>
        <taxon>Cichorioideae</taxon>
        <taxon>Cichorieae</taxon>
        <taxon>Cichoriinae</taxon>
        <taxon>Cichorium</taxon>
    </lineage>
</organism>
<evidence type="ECO:0000313" key="1">
    <source>
        <dbReference type="EMBL" id="KAI3790759.1"/>
    </source>
</evidence>
<dbReference type="EMBL" id="CM042009">
    <property type="protein sequence ID" value="KAI3790759.1"/>
    <property type="molecule type" value="Genomic_DNA"/>
</dbReference>
<reference evidence="2" key="1">
    <citation type="journal article" date="2022" name="Mol. Ecol. Resour.">
        <title>The genomes of chicory, endive, great burdock and yacon provide insights into Asteraceae palaeo-polyploidization history and plant inulin production.</title>
        <authorList>
            <person name="Fan W."/>
            <person name="Wang S."/>
            <person name="Wang H."/>
            <person name="Wang A."/>
            <person name="Jiang F."/>
            <person name="Liu H."/>
            <person name="Zhao H."/>
            <person name="Xu D."/>
            <person name="Zhang Y."/>
        </authorList>
    </citation>
    <scope>NUCLEOTIDE SEQUENCE [LARGE SCALE GENOMIC DNA]</scope>
    <source>
        <strain evidence="2">cv. Punajuju</strain>
    </source>
</reference>
<gene>
    <name evidence="1" type="ORF">L2E82_04043</name>
</gene>
<evidence type="ECO:0000313" key="2">
    <source>
        <dbReference type="Proteomes" id="UP001055811"/>
    </source>
</evidence>
<reference evidence="1 2" key="2">
    <citation type="journal article" date="2022" name="Mol. Ecol. Resour.">
        <title>The genomes of chicory, endive, great burdock and yacon provide insights into Asteraceae paleo-polyploidization history and plant inulin production.</title>
        <authorList>
            <person name="Fan W."/>
            <person name="Wang S."/>
            <person name="Wang H."/>
            <person name="Wang A."/>
            <person name="Jiang F."/>
            <person name="Liu H."/>
            <person name="Zhao H."/>
            <person name="Xu D."/>
            <person name="Zhang Y."/>
        </authorList>
    </citation>
    <scope>NUCLEOTIDE SEQUENCE [LARGE SCALE GENOMIC DNA]</scope>
    <source>
        <strain evidence="2">cv. Punajuju</strain>
        <tissue evidence="1">Leaves</tissue>
    </source>
</reference>
<comment type="caution">
    <text evidence="1">The sequence shown here is derived from an EMBL/GenBank/DDBJ whole genome shotgun (WGS) entry which is preliminary data.</text>
</comment>
<keyword evidence="2" id="KW-1185">Reference proteome</keyword>
<dbReference type="Proteomes" id="UP001055811">
    <property type="component" value="Linkage Group LG01"/>
</dbReference>
<sequence length="559" mass="62747">MLSITQSLLAFTLALAASDSFTFTTALSLAAIPATCDTVKVSPPSFTTGFLNSATIHFTSSSKPMSSPLNVSVVHQTHKNNMSNSDEELRRRKYEEALEVKSLRRIISAYLNYPEAAEEDVKRYERSYRRLPVAHKALLTHLPLKYQKLRRCISKNTFFIFEMLKAFEPPVDMSQDDENCEHLDDGSCGHHHSGDRDPCCESASVSGREHSTKCGEVCGGHEEKNENCCEQGLECKTNTHKDGCDNITDVKDHELFDSVADSNNDISSVPPESPDRLDSMPHFHVPLVDVDKVRCVIRNIVRDWATEGQKERDQCYGPILEELKRHFPDRSKESPPTCLVPGAGLGRLALEISCLGFISQGNEFSYYMMICSSFILNQTQVVGEWTIHPWIHSNCNSLSDADQLRPVSIPDIHPASAGITEGFSMCGGDFVEVYSDPSQVGAWDAVVTCFFLDTAHNIVEYIEIISKILKDGGVWINLGPLLYHFADMYGQEDEMSVELSLEDVKRVAISYGFQLEVEKTIETTYTTNPRAMMQNHYFSAFWTMRKKPLATSIQQTMDE</sequence>
<protein>
    <submittedName>
        <fullName evidence="1">Uncharacterized protein</fullName>
    </submittedName>
</protein>